<proteinExistence type="predicted"/>
<reference evidence="1 2" key="1">
    <citation type="submission" date="2023-01" db="EMBL/GenBank/DDBJ databases">
        <title>Novel species of the genus Asticcacaulis isolated from rivers.</title>
        <authorList>
            <person name="Lu H."/>
        </authorList>
    </citation>
    <scope>NUCLEOTIDE SEQUENCE [LARGE SCALE GENOMIC DNA]</scope>
    <source>
        <strain evidence="1 2">DXS10W</strain>
    </source>
</reference>
<name>A0ABT5ICW6_9CAUL</name>
<gene>
    <name evidence="1" type="ORF">PQU94_06960</name>
</gene>
<sequence length="158" mass="17285">MKPAHILQIPNDLQAKLGDTPLDGALLQKMEDALQTLSGEFPLWLADEVTRLQRAVRAARQTPGSDSRRTLLKSCGDLKGMGTTCGYPLISRVASSACALLREESNLAEAMPLLEAHVAAITVLLDCQIRCESHEEGRLLASELECQTRLFSEQQLTL</sequence>
<accession>A0ABT5ICW6</accession>
<dbReference type="EMBL" id="JAQQKW010000003">
    <property type="protein sequence ID" value="MDC7694021.1"/>
    <property type="molecule type" value="Genomic_DNA"/>
</dbReference>
<dbReference type="RefSeq" id="WP_272740742.1">
    <property type="nucleotide sequence ID" value="NZ_JAQQKW010000003.1"/>
</dbReference>
<organism evidence="1 2">
    <name type="scientific">Asticcacaulis currens</name>
    <dbReference type="NCBI Taxonomy" id="2984210"/>
    <lineage>
        <taxon>Bacteria</taxon>
        <taxon>Pseudomonadati</taxon>
        <taxon>Pseudomonadota</taxon>
        <taxon>Alphaproteobacteria</taxon>
        <taxon>Caulobacterales</taxon>
        <taxon>Caulobacteraceae</taxon>
        <taxon>Asticcacaulis</taxon>
    </lineage>
</organism>
<keyword evidence="2" id="KW-1185">Reference proteome</keyword>
<evidence type="ECO:0000313" key="1">
    <source>
        <dbReference type="EMBL" id="MDC7694021.1"/>
    </source>
</evidence>
<protein>
    <submittedName>
        <fullName evidence="1">Hpt domain-containing protein</fullName>
    </submittedName>
</protein>
<comment type="caution">
    <text evidence="1">The sequence shown here is derived from an EMBL/GenBank/DDBJ whole genome shotgun (WGS) entry which is preliminary data.</text>
</comment>
<dbReference type="Proteomes" id="UP001216595">
    <property type="component" value="Unassembled WGS sequence"/>
</dbReference>
<evidence type="ECO:0000313" key="2">
    <source>
        <dbReference type="Proteomes" id="UP001216595"/>
    </source>
</evidence>